<dbReference type="CDD" id="cd21146">
    <property type="entry name" value="Nip7_N_euk"/>
    <property type="match status" value="1"/>
</dbReference>
<gene>
    <name evidence="4" type="ORF">PSACC_02341</name>
</gene>
<reference evidence="4 5" key="1">
    <citation type="submission" date="2016-10" db="EMBL/GenBank/DDBJ databases">
        <title>The genome of Paramicrosporidium saccamoebae is the missing link in understanding Cryptomycota and Microsporidia evolution.</title>
        <authorList>
            <person name="Quandt C.A."/>
            <person name="Beaudet D."/>
            <person name="Corsaro D."/>
            <person name="Michel R."/>
            <person name="Corradi N."/>
            <person name="James T."/>
        </authorList>
    </citation>
    <scope>NUCLEOTIDE SEQUENCE [LARGE SCALE GENOMIC DNA]</scope>
    <source>
        <strain evidence="4 5">KSL3</strain>
    </source>
</reference>
<dbReference type="PIRSF" id="PIRSF017190">
    <property type="entry name" value="Rbsml_synth_fac_NIP7"/>
    <property type="match status" value="1"/>
</dbReference>
<keyword evidence="1" id="KW-0694">RNA-binding</keyword>
<dbReference type="GO" id="GO:0005634">
    <property type="term" value="C:nucleus"/>
    <property type="evidence" value="ECO:0007669"/>
    <property type="project" value="EnsemblFungi"/>
</dbReference>
<dbReference type="GO" id="GO:0000463">
    <property type="term" value="P:maturation of LSU-rRNA from tricistronic rRNA transcript (SSU-rRNA, 5.8S rRNA, LSU-rRNA)"/>
    <property type="evidence" value="ECO:0007669"/>
    <property type="project" value="EnsemblFungi"/>
</dbReference>
<evidence type="ECO:0000259" key="2">
    <source>
        <dbReference type="Pfam" id="PF03657"/>
    </source>
</evidence>
<dbReference type="GO" id="GO:1902626">
    <property type="term" value="P:assembly of large subunit precursor of preribosome"/>
    <property type="evidence" value="ECO:0007669"/>
    <property type="project" value="EnsemblFungi"/>
</dbReference>
<dbReference type="PROSITE" id="PS50890">
    <property type="entry name" value="PUA"/>
    <property type="match status" value="1"/>
</dbReference>
<dbReference type="Proteomes" id="UP000240830">
    <property type="component" value="Unassembled WGS sequence"/>
</dbReference>
<dbReference type="InterPro" id="IPR016686">
    <property type="entry name" value="Ribosomal_synth_fac_NIP7"/>
</dbReference>
<evidence type="ECO:0000256" key="1">
    <source>
        <dbReference type="ARBA" id="ARBA00022884"/>
    </source>
</evidence>
<keyword evidence="5" id="KW-1185">Reference proteome</keyword>
<dbReference type="GO" id="GO:0003723">
    <property type="term" value="F:RNA binding"/>
    <property type="evidence" value="ECO:0007669"/>
    <property type="project" value="UniProtKB-KW"/>
</dbReference>
<dbReference type="Gene3D" id="2.30.130.10">
    <property type="entry name" value="PUA domain"/>
    <property type="match status" value="1"/>
</dbReference>
<name>A0A2H9TJA3_9FUNG</name>
<feature type="domain" description="60S ribosome subunit biogenesis protein NIP7 pre-PUA" evidence="3">
    <location>
        <begin position="1"/>
        <end position="65"/>
    </location>
</feature>
<dbReference type="InterPro" id="IPR005155">
    <property type="entry name" value="UPF0113_PUA"/>
</dbReference>
<dbReference type="OrthoDB" id="27490at2759"/>
<accession>A0A2H9TJA3</accession>
<dbReference type="AlphaFoldDB" id="A0A2H9TJA3"/>
<dbReference type="SUPFAM" id="SSF88697">
    <property type="entry name" value="PUA domain-like"/>
    <property type="match status" value="1"/>
</dbReference>
<evidence type="ECO:0000313" key="4">
    <source>
        <dbReference type="EMBL" id="PJF17833.1"/>
    </source>
</evidence>
<comment type="caution">
    <text evidence="4">The sequence shown here is derived from an EMBL/GenBank/DDBJ whole genome shotgun (WGS) entry which is preliminary data.</text>
</comment>
<dbReference type="InterPro" id="IPR055359">
    <property type="entry name" value="Nip7_N_euk"/>
</dbReference>
<feature type="domain" description="UPF0113" evidence="2">
    <location>
        <begin position="78"/>
        <end position="146"/>
    </location>
</feature>
<protein>
    <submittedName>
        <fullName evidence="4">60S ribosome subunit biogenesis protein NIP7</fullName>
    </submittedName>
</protein>
<dbReference type="GO" id="GO:0030687">
    <property type="term" value="C:preribosome, large subunit precursor"/>
    <property type="evidence" value="ECO:0007669"/>
    <property type="project" value="EnsemblFungi"/>
</dbReference>
<evidence type="ECO:0000313" key="5">
    <source>
        <dbReference type="Proteomes" id="UP000240830"/>
    </source>
</evidence>
<dbReference type="InterPro" id="IPR015947">
    <property type="entry name" value="PUA-like_sf"/>
</dbReference>
<dbReference type="InterPro" id="IPR040598">
    <property type="entry name" value="NIP7_N"/>
</dbReference>
<dbReference type="STRING" id="1246581.A0A2H9TJA3"/>
<dbReference type="CDD" id="cd21151">
    <property type="entry name" value="PUA_Nip7-like"/>
    <property type="match status" value="1"/>
</dbReference>
<dbReference type="EMBL" id="MTSL01000157">
    <property type="protein sequence ID" value="PJF17833.1"/>
    <property type="molecule type" value="Genomic_DNA"/>
</dbReference>
<sequence length="151" mass="17037">MRPLTEDETKVLFEKVSKYTPEALSSVLFREEVLKRAENVGRDSLVTVGVCFGKFTKTTKFKLHVTCLDYLAQYAKFKIWIKPTAEMSYLYGNHILKAHVAKMTEDVPEHQGGFAVTAKSAAMCVKLDPTAIVGFHQTDIGEYLRDEDSLI</sequence>
<dbReference type="SUPFAM" id="SSF88802">
    <property type="entry name" value="Pre-PUA domain"/>
    <property type="match status" value="1"/>
</dbReference>
<organism evidence="4 5">
    <name type="scientific">Paramicrosporidium saccamoebae</name>
    <dbReference type="NCBI Taxonomy" id="1246581"/>
    <lineage>
        <taxon>Eukaryota</taxon>
        <taxon>Fungi</taxon>
        <taxon>Fungi incertae sedis</taxon>
        <taxon>Cryptomycota</taxon>
        <taxon>Cryptomycota incertae sedis</taxon>
        <taxon>Paramicrosporidium</taxon>
    </lineage>
</organism>
<proteinExistence type="predicted"/>
<evidence type="ECO:0000259" key="3">
    <source>
        <dbReference type="Pfam" id="PF17833"/>
    </source>
</evidence>
<dbReference type="GO" id="GO:0005737">
    <property type="term" value="C:cytoplasm"/>
    <property type="evidence" value="ECO:0007669"/>
    <property type="project" value="EnsemblFungi"/>
</dbReference>
<dbReference type="Pfam" id="PF03657">
    <property type="entry name" value="UPF0113"/>
    <property type="match status" value="1"/>
</dbReference>
<dbReference type="Pfam" id="PF17833">
    <property type="entry name" value="pre-PUA_NIP7"/>
    <property type="match status" value="1"/>
</dbReference>
<dbReference type="InterPro" id="IPR036974">
    <property type="entry name" value="PUA_sf"/>
</dbReference>
<dbReference type="Gene3D" id="3.10.450.220">
    <property type="match status" value="1"/>
</dbReference>